<keyword evidence="11" id="KW-1185">Reference proteome</keyword>
<proteinExistence type="inferred from homology"/>
<dbReference type="InterPro" id="IPR002355">
    <property type="entry name" value="Cu_oxidase_Cu_BS"/>
</dbReference>
<dbReference type="GO" id="GO:0016491">
    <property type="term" value="F:oxidoreductase activity"/>
    <property type="evidence" value="ECO:0007669"/>
    <property type="project" value="UniProtKB-KW"/>
</dbReference>
<dbReference type="SUPFAM" id="SSF49503">
    <property type="entry name" value="Cupredoxins"/>
    <property type="match status" value="3"/>
</dbReference>
<accession>A0A2P7YQ00</accession>
<dbReference type="Gene3D" id="2.60.40.420">
    <property type="entry name" value="Cupredoxins - blue copper proteins"/>
    <property type="match status" value="3"/>
</dbReference>
<evidence type="ECO:0000313" key="10">
    <source>
        <dbReference type="EMBL" id="PSK38029.1"/>
    </source>
</evidence>
<feature type="domain" description="Plastocyanin-like" evidence="8">
    <location>
        <begin position="383"/>
        <end position="494"/>
    </location>
</feature>
<keyword evidence="2" id="KW-0479">Metal-binding</keyword>
<dbReference type="InterPro" id="IPR011706">
    <property type="entry name" value="Cu-oxidase_C"/>
</dbReference>
<dbReference type="AlphaFoldDB" id="A0A2P7YQ00"/>
<dbReference type="Pfam" id="PF07731">
    <property type="entry name" value="Cu-oxidase_2"/>
    <property type="match status" value="1"/>
</dbReference>
<protein>
    <submittedName>
        <fullName evidence="10">Iron transport multicopper oxidase</fullName>
    </submittedName>
</protein>
<feature type="chain" id="PRO_5015104163" evidence="6">
    <location>
        <begin position="19"/>
        <end position="610"/>
    </location>
</feature>
<feature type="domain" description="Plastocyanin-like" evidence="9">
    <location>
        <begin position="71"/>
        <end position="181"/>
    </location>
</feature>
<feature type="compositionally biased region" description="Low complexity" evidence="5">
    <location>
        <begin position="595"/>
        <end position="610"/>
    </location>
</feature>
<keyword evidence="3" id="KW-0560">Oxidoreductase</keyword>
<feature type="compositionally biased region" description="Polar residues" evidence="5">
    <location>
        <begin position="582"/>
        <end position="594"/>
    </location>
</feature>
<evidence type="ECO:0000256" key="5">
    <source>
        <dbReference type="SAM" id="MobiDB-lite"/>
    </source>
</evidence>
<comment type="similarity">
    <text evidence="1">Belongs to the multicopper oxidase family.</text>
</comment>
<evidence type="ECO:0000256" key="1">
    <source>
        <dbReference type="ARBA" id="ARBA00010609"/>
    </source>
</evidence>
<evidence type="ECO:0000313" key="11">
    <source>
        <dbReference type="Proteomes" id="UP000243723"/>
    </source>
</evidence>
<dbReference type="PANTHER" id="PTHR48267">
    <property type="entry name" value="CUPREDOXIN SUPERFAMILY PROTEIN"/>
    <property type="match status" value="1"/>
</dbReference>
<evidence type="ECO:0000259" key="9">
    <source>
        <dbReference type="Pfam" id="PF07732"/>
    </source>
</evidence>
<reference evidence="10 11" key="1">
    <citation type="submission" date="2017-05" db="EMBL/GenBank/DDBJ databases">
        <title>Draft genome sequence of Elsinoe australis.</title>
        <authorList>
            <person name="Cheng Q."/>
        </authorList>
    </citation>
    <scope>NUCLEOTIDE SEQUENCE [LARGE SCALE GENOMIC DNA]</scope>
    <source>
        <strain evidence="10 11">NL1</strain>
    </source>
</reference>
<evidence type="ECO:0000256" key="6">
    <source>
        <dbReference type="SAM" id="SignalP"/>
    </source>
</evidence>
<dbReference type="PROSITE" id="PS00080">
    <property type="entry name" value="MULTICOPPER_OXIDASE2"/>
    <property type="match status" value="1"/>
</dbReference>
<organism evidence="10 11">
    <name type="scientific">Elsinoe australis</name>
    <dbReference type="NCBI Taxonomy" id="40998"/>
    <lineage>
        <taxon>Eukaryota</taxon>
        <taxon>Fungi</taxon>
        <taxon>Dikarya</taxon>
        <taxon>Ascomycota</taxon>
        <taxon>Pezizomycotina</taxon>
        <taxon>Dothideomycetes</taxon>
        <taxon>Dothideomycetidae</taxon>
        <taxon>Myriangiales</taxon>
        <taxon>Elsinoaceae</taxon>
        <taxon>Elsinoe</taxon>
    </lineage>
</organism>
<dbReference type="InterPro" id="IPR011707">
    <property type="entry name" value="Cu-oxidase-like_N"/>
</dbReference>
<dbReference type="STRING" id="40998.A0A2P7YQ00"/>
<evidence type="ECO:0000259" key="7">
    <source>
        <dbReference type="Pfam" id="PF00394"/>
    </source>
</evidence>
<evidence type="ECO:0000256" key="3">
    <source>
        <dbReference type="ARBA" id="ARBA00023002"/>
    </source>
</evidence>
<comment type="caution">
    <text evidence="10">The sequence shown here is derived from an EMBL/GenBank/DDBJ whole genome shotgun (WGS) entry which is preliminary data.</text>
</comment>
<keyword evidence="4" id="KW-0186">Copper</keyword>
<dbReference type="Proteomes" id="UP000243723">
    <property type="component" value="Unassembled WGS sequence"/>
</dbReference>
<dbReference type="GO" id="GO:0005507">
    <property type="term" value="F:copper ion binding"/>
    <property type="evidence" value="ECO:0007669"/>
    <property type="project" value="InterPro"/>
</dbReference>
<dbReference type="OrthoDB" id="262547at2759"/>
<evidence type="ECO:0000256" key="2">
    <source>
        <dbReference type="ARBA" id="ARBA00022723"/>
    </source>
</evidence>
<feature type="signal peptide" evidence="6">
    <location>
        <begin position="1"/>
        <end position="18"/>
    </location>
</feature>
<dbReference type="Pfam" id="PF00394">
    <property type="entry name" value="Cu-oxidase"/>
    <property type="match status" value="1"/>
</dbReference>
<feature type="domain" description="Plastocyanin-like" evidence="7">
    <location>
        <begin position="233"/>
        <end position="316"/>
    </location>
</feature>
<gene>
    <name evidence="10" type="ORF">B9Z65_1220</name>
</gene>
<name>A0A2P7YQ00_9PEZI</name>
<dbReference type="InterPro" id="IPR008972">
    <property type="entry name" value="Cupredoxin"/>
</dbReference>
<sequence>MLRLSLLSLAACLTAVSAGETNKWDSPVYNYMYQFPLPFPTVKTPVYTYNNPANGKAIDFYEVVIKPVEVQVYPNLGKTKLIGYDGESPGPTFMMKRGREAVVRYINQGEQASSIHLHGSYSRAPFDGWAEDLIPVGSYKDYYYPNAQVARTLWYHDHAIDHTAHNAYFGQAGFYIMHDDEELAVPGLPQGKYDIPLALSSKRYNADGSLWDPDTNRETQNLFGDVIHVNGQPWPFLNVEPRKYRLRFLDAAVSRSFVLRFESETGVKLSFNVVGSDAGLALKPELVSDLSISMGERYEVVVDFAAYKGQNVTLRNNRDVQADVDYANTDKVMRFVVGQTVTDDSKNDALPSTLRSVEFPSNPNGVDRSFKFGRSGGGGWTINGITWEAGPESRVLAKPQRGATEVWTLENTSGGWSHPIHIHLVDFQIISRTGGDRTAVLPQERNVLKDVIWLGRNEVLKVIARYAPWDGLYMFHCHNLIHEDHAMMAALNVTALEDLGYDEKTRFLDPMEDKYQAKPYSASLSSQSAVMDKLAFFAGLEAYDNEKAIDDKIKSYWVTKTKPATITTVPAVSSTKKEDKTSSITSAPVLTSASKTTKTTTTKTTTTKKK</sequence>
<dbReference type="InterPro" id="IPR001117">
    <property type="entry name" value="Cu-oxidase_2nd"/>
</dbReference>
<evidence type="ECO:0000259" key="8">
    <source>
        <dbReference type="Pfam" id="PF07731"/>
    </source>
</evidence>
<dbReference type="PANTHER" id="PTHR48267:SF1">
    <property type="entry name" value="BILIRUBIN OXIDASE"/>
    <property type="match status" value="1"/>
</dbReference>
<dbReference type="InterPro" id="IPR045087">
    <property type="entry name" value="Cu-oxidase_fam"/>
</dbReference>
<keyword evidence="6" id="KW-0732">Signal</keyword>
<feature type="region of interest" description="Disordered" evidence="5">
    <location>
        <begin position="571"/>
        <end position="610"/>
    </location>
</feature>
<evidence type="ECO:0000256" key="4">
    <source>
        <dbReference type="ARBA" id="ARBA00023008"/>
    </source>
</evidence>
<dbReference type="CDD" id="cd13889">
    <property type="entry name" value="CuRO_3_BOD"/>
    <property type="match status" value="1"/>
</dbReference>
<dbReference type="EMBL" id="NHZQ01000404">
    <property type="protein sequence ID" value="PSK38029.1"/>
    <property type="molecule type" value="Genomic_DNA"/>
</dbReference>
<dbReference type="Pfam" id="PF07732">
    <property type="entry name" value="Cu-oxidase_3"/>
    <property type="match status" value="1"/>
</dbReference>